<evidence type="ECO:0000313" key="2">
    <source>
        <dbReference type="EMBL" id="MDQ9073257.1"/>
    </source>
</evidence>
<dbReference type="Pfam" id="PF00196">
    <property type="entry name" value="GerE"/>
    <property type="match status" value="1"/>
</dbReference>
<evidence type="ECO:0000259" key="1">
    <source>
        <dbReference type="SMART" id="SM00421"/>
    </source>
</evidence>
<reference evidence="2" key="1">
    <citation type="submission" date="2023-08" db="EMBL/GenBank/DDBJ databases">
        <title>Emergence of clinically-relevant ST2 carbapenem-resistant Acinetobacter baumannii strains in hospital sewages in Zhejiang, East of China.</title>
        <authorList>
            <person name="Kaichao C."/>
            <person name="Zhang R."/>
        </authorList>
    </citation>
    <scope>NUCLEOTIDE SEQUENCE</scope>
    <source>
        <strain evidence="2">M-SY-60</strain>
    </source>
</reference>
<comment type="caution">
    <text evidence="2">The sequence shown here is derived from an EMBL/GenBank/DDBJ whole genome shotgun (WGS) entry which is preliminary data.</text>
</comment>
<sequence length="391" mass="46167">MNSLDIYYEELCDLIYQIAVDENGWQKFARRLIEIMDVNYVHIQAIDFTFNMISYSNGIGVLPKQAYAATELDYLRYPVEDDPRWGRFLDPNRQGWYQCNSHITEEFVAKSDLYQKILLPVDLRFVATKELIWDDKICVFLTITTSVKRKALNKTELEFLDRLIIHLKRVVISLKKLFEFSSDSIVGFELVDQLPQPIVILNLSGQEVHHNQVAASLFNQHPVLKLKDHRLQLGDAEQQRLLAVLYKIERDFRYQKEAIELYKNMVFKIADTDLLLKMNLLLSEKEILFWGTRPLVLVSIEQEKPDVSMQNMKNQVIYQLSQDQLIKRFKLTKRELQLCEFFVNGLNLEQIADQMNLTRSSVRTYLRNIFEKTLCNSQVELMHLLMRFVRK</sequence>
<organism evidence="2 3">
    <name type="scientific">Acinetobacter gerneri</name>
    <dbReference type="NCBI Taxonomy" id="202952"/>
    <lineage>
        <taxon>Bacteria</taxon>
        <taxon>Pseudomonadati</taxon>
        <taxon>Pseudomonadota</taxon>
        <taxon>Gammaproteobacteria</taxon>
        <taxon>Moraxellales</taxon>
        <taxon>Moraxellaceae</taxon>
        <taxon>Acinetobacter</taxon>
    </lineage>
</organism>
<name>A0AAW8JPA7_9GAMM</name>
<gene>
    <name evidence="2" type="ORF">RFH51_17550</name>
</gene>
<dbReference type="AlphaFoldDB" id="A0AAW8JPA7"/>
<accession>A0AAW8JPA7</accession>
<protein>
    <submittedName>
        <fullName evidence="2">Helix-turn-helix transcriptional regulator</fullName>
    </submittedName>
</protein>
<dbReference type="GO" id="GO:0006355">
    <property type="term" value="P:regulation of DNA-templated transcription"/>
    <property type="evidence" value="ECO:0007669"/>
    <property type="project" value="InterPro"/>
</dbReference>
<dbReference type="PRINTS" id="PR00038">
    <property type="entry name" value="HTHLUXR"/>
</dbReference>
<dbReference type="RefSeq" id="WP_308957295.1">
    <property type="nucleotide sequence ID" value="NZ_JAVICY010000040.1"/>
</dbReference>
<dbReference type="SMART" id="SM00421">
    <property type="entry name" value="HTH_LUXR"/>
    <property type="match status" value="1"/>
</dbReference>
<evidence type="ECO:0000313" key="3">
    <source>
        <dbReference type="Proteomes" id="UP001243195"/>
    </source>
</evidence>
<proteinExistence type="predicted"/>
<dbReference type="CDD" id="cd06170">
    <property type="entry name" value="LuxR_C_like"/>
    <property type="match status" value="1"/>
</dbReference>
<dbReference type="InterPro" id="IPR036388">
    <property type="entry name" value="WH-like_DNA-bd_sf"/>
</dbReference>
<dbReference type="Gene3D" id="1.10.10.10">
    <property type="entry name" value="Winged helix-like DNA-binding domain superfamily/Winged helix DNA-binding domain"/>
    <property type="match status" value="1"/>
</dbReference>
<dbReference type="Proteomes" id="UP001243195">
    <property type="component" value="Unassembled WGS sequence"/>
</dbReference>
<feature type="domain" description="HTH luxR-type" evidence="1">
    <location>
        <begin position="328"/>
        <end position="385"/>
    </location>
</feature>
<dbReference type="InterPro" id="IPR016032">
    <property type="entry name" value="Sig_transdc_resp-reg_C-effctor"/>
</dbReference>
<dbReference type="GO" id="GO:0003677">
    <property type="term" value="F:DNA binding"/>
    <property type="evidence" value="ECO:0007669"/>
    <property type="project" value="InterPro"/>
</dbReference>
<dbReference type="EMBL" id="JAVIDA010000038">
    <property type="protein sequence ID" value="MDQ9073257.1"/>
    <property type="molecule type" value="Genomic_DNA"/>
</dbReference>
<dbReference type="SUPFAM" id="SSF46894">
    <property type="entry name" value="C-terminal effector domain of the bipartite response regulators"/>
    <property type="match status" value="1"/>
</dbReference>
<dbReference type="InterPro" id="IPR000792">
    <property type="entry name" value="Tscrpt_reg_LuxR_C"/>
</dbReference>